<reference evidence="2" key="1">
    <citation type="submission" date="2023-07" db="EMBL/GenBank/DDBJ databases">
        <title>A chromosome-level genome assembly of Lolium multiflorum.</title>
        <authorList>
            <person name="Chen Y."/>
            <person name="Copetti D."/>
            <person name="Kolliker R."/>
            <person name="Studer B."/>
        </authorList>
    </citation>
    <scope>NUCLEOTIDE SEQUENCE</scope>
    <source>
        <strain evidence="2">02402/16</strain>
        <tissue evidence="2">Leaf</tissue>
    </source>
</reference>
<sequence length="102" mass="11050">MPRTCRPRGPSSPSPPGRFPRTEEEERADAMGRRREALRVAAEAAAKKAGGTQMVEAAADGWHETADGWYEAAEEPVDEEDLALANINAAIEECLADLTRVT</sequence>
<name>A0AAD8THI1_LOLMU</name>
<comment type="caution">
    <text evidence="2">The sequence shown here is derived from an EMBL/GenBank/DDBJ whole genome shotgun (WGS) entry which is preliminary data.</text>
</comment>
<feature type="region of interest" description="Disordered" evidence="1">
    <location>
        <begin position="1"/>
        <end position="34"/>
    </location>
</feature>
<proteinExistence type="predicted"/>
<evidence type="ECO:0000256" key="1">
    <source>
        <dbReference type="SAM" id="MobiDB-lite"/>
    </source>
</evidence>
<dbReference type="AlphaFoldDB" id="A0AAD8THI1"/>
<evidence type="ECO:0000313" key="2">
    <source>
        <dbReference type="EMBL" id="KAK1683000.1"/>
    </source>
</evidence>
<gene>
    <name evidence="2" type="ORF">QYE76_043848</name>
</gene>
<feature type="compositionally biased region" description="Basic and acidic residues" evidence="1">
    <location>
        <begin position="20"/>
        <end position="34"/>
    </location>
</feature>
<protein>
    <submittedName>
        <fullName evidence="2">Uncharacterized protein</fullName>
    </submittedName>
</protein>
<keyword evidence="3" id="KW-1185">Reference proteome</keyword>
<evidence type="ECO:0000313" key="3">
    <source>
        <dbReference type="Proteomes" id="UP001231189"/>
    </source>
</evidence>
<organism evidence="2 3">
    <name type="scientific">Lolium multiflorum</name>
    <name type="common">Italian ryegrass</name>
    <name type="synonym">Lolium perenne subsp. multiflorum</name>
    <dbReference type="NCBI Taxonomy" id="4521"/>
    <lineage>
        <taxon>Eukaryota</taxon>
        <taxon>Viridiplantae</taxon>
        <taxon>Streptophyta</taxon>
        <taxon>Embryophyta</taxon>
        <taxon>Tracheophyta</taxon>
        <taxon>Spermatophyta</taxon>
        <taxon>Magnoliopsida</taxon>
        <taxon>Liliopsida</taxon>
        <taxon>Poales</taxon>
        <taxon>Poaceae</taxon>
        <taxon>BOP clade</taxon>
        <taxon>Pooideae</taxon>
        <taxon>Poodae</taxon>
        <taxon>Poeae</taxon>
        <taxon>Poeae Chloroplast Group 2 (Poeae type)</taxon>
        <taxon>Loliodinae</taxon>
        <taxon>Loliinae</taxon>
        <taxon>Lolium</taxon>
    </lineage>
</organism>
<dbReference type="EMBL" id="JAUUTY010000002">
    <property type="protein sequence ID" value="KAK1683000.1"/>
    <property type="molecule type" value="Genomic_DNA"/>
</dbReference>
<dbReference type="Proteomes" id="UP001231189">
    <property type="component" value="Unassembled WGS sequence"/>
</dbReference>
<accession>A0AAD8THI1</accession>